<protein>
    <submittedName>
        <fullName evidence="3">Uncharacterized protein</fullName>
    </submittedName>
</protein>
<feature type="compositionally biased region" description="Polar residues" evidence="1">
    <location>
        <begin position="243"/>
        <end position="257"/>
    </location>
</feature>
<name>A0A6C0EJ55_9ZZZZ</name>
<feature type="region of interest" description="Disordered" evidence="1">
    <location>
        <begin position="238"/>
        <end position="257"/>
    </location>
</feature>
<sequence length="257" mass="28362">MKNIFNKKLFDKNQLSNICIFILIVLFSCLIIYQIYLAIIHKQDKNYSKLVEGFSMTNITPQGNVTCSSTTALPNNFYNIIITDISNIETLYNNVNGIGNQVNGIINTNNSNSSNTSVNTPTLNKITPPNTITSKSNAFDFCNVVNTNWHNINLINENINNIFDSLKQLPDGESATNNTTFTSLTNVNNIQCQNQQNVPINNVCQNENTNISNINALHANTISLNNAVSSLQNTQTTQANNQYKSASMISNSAGVNP</sequence>
<dbReference type="AlphaFoldDB" id="A0A6C0EJ55"/>
<feature type="transmembrane region" description="Helical" evidence="2">
    <location>
        <begin position="15"/>
        <end position="39"/>
    </location>
</feature>
<evidence type="ECO:0000256" key="1">
    <source>
        <dbReference type="SAM" id="MobiDB-lite"/>
    </source>
</evidence>
<evidence type="ECO:0000256" key="2">
    <source>
        <dbReference type="SAM" id="Phobius"/>
    </source>
</evidence>
<reference evidence="3" key="1">
    <citation type="journal article" date="2020" name="Nature">
        <title>Giant virus diversity and host interactions through global metagenomics.</title>
        <authorList>
            <person name="Schulz F."/>
            <person name="Roux S."/>
            <person name="Paez-Espino D."/>
            <person name="Jungbluth S."/>
            <person name="Walsh D.A."/>
            <person name="Denef V.J."/>
            <person name="McMahon K.D."/>
            <person name="Konstantinidis K.T."/>
            <person name="Eloe-Fadrosh E.A."/>
            <person name="Kyrpides N.C."/>
            <person name="Woyke T."/>
        </authorList>
    </citation>
    <scope>NUCLEOTIDE SEQUENCE</scope>
    <source>
        <strain evidence="3">GVMAG-M-3300023179-33</strain>
    </source>
</reference>
<dbReference type="EMBL" id="MN739822">
    <property type="protein sequence ID" value="QHT27395.1"/>
    <property type="molecule type" value="Genomic_DNA"/>
</dbReference>
<keyword evidence="2" id="KW-0472">Membrane</keyword>
<accession>A0A6C0EJ55</accession>
<keyword evidence="2" id="KW-1133">Transmembrane helix</keyword>
<organism evidence="3">
    <name type="scientific">viral metagenome</name>
    <dbReference type="NCBI Taxonomy" id="1070528"/>
    <lineage>
        <taxon>unclassified sequences</taxon>
        <taxon>metagenomes</taxon>
        <taxon>organismal metagenomes</taxon>
    </lineage>
</organism>
<evidence type="ECO:0000313" key="3">
    <source>
        <dbReference type="EMBL" id="QHT27395.1"/>
    </source>
</evidence>
<proteinExistence type="predicted"/>
<keyword evidence="2" id="KW-0812">Transmembrane</keyword>
<dbReference type="PROSITE" id="PS51257">
    <property type="entry name" value="PROKAR_LIPOPROTEIN"/>
    <property type="match status" value="1"/>
</dbReference>